<dbReference type="SUPFAM" id="SSF55469">
    <property type="entry name" value="FMN-dependent nitroreductase-like"/>
    <property type="match status" value="1"/>
</dbReference>
<dbReference type="Pfam" id="PF00881">
    <property type="entry name" value="Nitroreductase"/>
    <property type="match status" value="1"/>
</dbReference>
<comment type="similarity">
    <text evidence="1 7">Belongs to the nitroreductase family.</text>
</comment>
<dbReference type="InterPro" id="IPR000415">
    <property type="entry name" value="Nitroreductase-like"/>
</dbReference>
<proteinExistence type="inferred from homology"/>
<feature type="binding site" description="in other chain" evidence="8">
    <location>
        <begin position="153"/>
        <end position="155"/>
    </location>
    <ligand>
        <name>FMN</name>
        <dbReference type="ChEBI" id="CHEBI:58210"/>
        <note>ligand shared between dimeric partners</note>
    </ligand>
</feature>
<name>A0A127JY66_9BURK</name>
<dbReference type="OrthoDB" id="9804207at2"/>
<evidence type="ECO:0000259" key="10">
    <source>
        <dbReference type="Pfam" id="PF00881"/>
    </source>
</evidence>
<dbReference type="CDD" id="cd02135">
    <property type="entry name" value="YdjA-like"/>
    <property type="match status" value="1"/>
</dbReference>
<dbReference type="Gene3D" id="3.40.109.10">
    <property type="entry name" value="NADH Oxidase"/>
    <property type="match status" value="1"/>
</dbReference>
<feature type="domain" description="Nitroreductase" evidence="10">
    <location>
        <begin position="37"/>
        <end position="183"/>
    </location>
</feature>
<sequence length="208" mass="22307">MDARVQTDVLADHAASAAWAMALLEARQTILPKRLEAPGPDAGQLRQILAAAAHAPDHDRRLPWRFVIIPEARRADLAEAFAQALQERDAQATPAQLQQARDKAFRAPLLMLAVAQLAPAGDEIPDVERFISAGCAVQNMLLVATAQGYGSALTSGKAMGSAPLPALFGLRPDEQALCFISVGTPAARRPARHRPQPHEYTSELGNET</sequence>
<gene>
    <name evidence="11" type="ORF">UC35_20460</name>
</gene>
<keyword evidence="12" id="KW-1185">Reference proteome</keyword>
<dbReference type="InterPro" id="IPR026021">
    <property type="entry name" value="YdjA-like"/>
</dbReference>
<evidence type="ECO:0000256" key="5">
    <source>
        <dbReference type="ARBA" id="ARBA00023002"/>
    </source>
</evidence>
<accession>A0A127JY66</accession>
<keyword evidence="5 7" id="KW-0560">Oxidoreductase</keyword>
<keyword evidence="4 7" id="KW-0521">NADP</keyword>
<evidence type="ECO:0000313" key="11">
    <source>
        <dbReference type="EMBL" id="AMO24773.1"/>
    </source>
</evidence>
<organism evidence="11 12">
    <name type="scientific">Ramlibacter tataouinensis</name>
    <dbReference type="NCBI Taxonomy" id="94132"/>
    <lineage>
        <taxon>Bacteria</taxon>
        <taxon>Pseudomonadati</taxon>
        <taxon>Pseudomonadota</taxon>
        <taxon>Betaproteobacteria</taxon>
        <taxon>Burkholderiales</taxon>
        <taxon>Comamonadaceae</taxon>
        <taxon>Ramlibacter</taxon>
    </lineage>
</organism>
<evidence type="ECO:0000256" key="3">
    <source>
        <dbReference type="ARBA" id="ARBA00022643"/>
    </source>
</evidence>
<keyword evidence="3 7" id="KW-0288">FMN</keyword>
<feature type="binding site" description="in other chain" evidence="8">
    <location>
        <begin position="27"/>
        <end position="29"/>
    </location>
    <ligand>
        <name>FMN</name>
        <dbReference type="ChEBI" id="CHEBI:58210"/>
        <note>ligand shared between dimeric partners</note>
    </ligand>
</feature>
<feature type="region of interest" description="Disordered" evidence="9">
    <location>
        <begin position="187"/>
        <end position="208"/>
    </location>
</feature>
<dbReference type="PIRSF" id="PIRSF000232">
    <property type="entry name" value="YdjA"/>
    <property type="match status" value="1"/>
</dbReference>
<evidence type="ECO:0000256" key="8">
    <source>
        <dbReference type="PIRSR" id="PIRSR000232-1"/>
    </source>
</evidence>
<evidence type="ECO:0000256" key="6">
    <source>
        <dbReference type="ARBA" id="ARBA00023027"/>
    </source>
</evidence>
<evidence type="ECO:0000256" key="9">
    <source>
        <dbReference type="SAM" id="MobiDB-lite"/>
    </source>
</evidence>
<dbReference type="GO" id="GO:0016491">
    <property type="term" value="F:oxidoreductase activity"/>
    <property type="evidence" value="ECO:0007669"/>
    <property type="project" value="UniProtKB-UniRule"/>
</dbReference>
<dbReference type="InterPro" id="IPR029479">
    <property type="entry name" value="Nitroreductase"/>
</dbReference>
<dbReference type="EC" id="1.-.-.-" evidence="7"/>
<reference evidence="11 12" key="1">
    <citation type="journal article" date="2014" name="Int. J. Syst. Evol. Microbiol.">
        <title>Ramlibacter solisilvae sp. nov., isolated from forest soil, and emended description of the genus Ramlibacter.</title>
        <authorList>
            <person name="Lee H.J."/>
            <person name="Lee S.H."/>
            <person name="Lee S.S."/>
            <person name="Lee J.S."/>
            <person name="Kim Y."/>
            <person name="Kim S.C."/>
            <person name="Jeon C.O."/>
        </authorList>
    </citation>
    <scope>NUCLEOTIDE SEQUENCE [LARGE SCALE GENOMIC DNA]</scope>
    <source>
        <strain evidence="11 12">5-10</strain>
    </source>
</reference>
<dbReference type="PANTHER" id="PTHR43821">
    <property type="entry name" value="NAD(P)H NITROREDUCTASE YDJA-RELATED"/>
    <property type="match status" value="1"/>
</dbReference>
<keyword evidence="2 7" id="KW-0285">Flavoprotein</keyword>
<feature type="binding site" evidence="8">
    <location>
        <position position="58"/>
    </location>
    <ligand>
        <name>FMN</name>
        <dbReference type="ChEBI" id="CHEBI:58210"/>
        <note>ligand shared between dimeric partners</note>
    </ligand>
</feature>
<comment type="cofactor">
    <cofactor evidence="8">
        <name>FMN</name>
        <dbReference type="ChEBI" id="CHEBI:58210"/>
    </cofactor>
    <text evidence="8">Binds 1 FMN per subunit.</text>
</comment>
<dbReference type="RefSeq" id="WP_061502977.1">
    <property type="nucleotide sequence ID" value="NZ_CP010951.1"/>
</dbReference>
<evidence type="ECO:0000256" key="1">
    <source>
        <dbReference type="ARBA" id="ARBA00007118"/>
    </source>
</evidence>
<evidence type="ECO:0000256" key="4">
    <source>
        <dbReference type="ARBA" id="ARBA00022857"/>
    </source>
</evidence>
<keyword evidence="6 7" id="KW-0520">NAD</keyword>
<dbReference type="AlphaFoldDB" id="A0A127JY66"/>
<dbReference type="Proteomes" id="UP000070433">
    <property type="component" value="Chromosome"/>
</dbReference>
<dbReference type="PANTHER" id="PTHR43821:SF1">
    <property type="entry name" value="NAD(P)H NITROREDUCTASE YDJA-RELATED"/>
    <property type="match status" value="1"/>
</dbReference>
<evidence type="ECO:0000313" key="12">
    <source>
        <dbReference type="Proteomes" id="UP000070433"/>
    </source>
</evidence>
<evidence type="ECO:0000256" key="7">
    <source>
        <dbReference type="PIRNR" id="PIRNR000232"/>
    </source>
</evidence>
<evidence type="ECO:0000256" key="2">
    <source>
        <dbReference type="ARBA" id="ARBA00022630"/>
    </source>
</evidence>
<dbReference type="InterPro" id="IPR052530">
    <property type="entry name" value="NAD(P)H_nitroreductase"/>
</dbReference>
<dbReference type="EMBL" id="CP010951">
    <property type="protein sequence ID" value="AMO24773.1"/>
    <property type="molecule type" value="Genomic_DNA"/>
</dbReference>
<protein>
    <recommendedName>
        <fullName evidence="7">Putative NAD(P)H nitroreductase</fullName>
        <ecNumber evidence="7">1.-.-.-</ecNumber>
    </recommendedName>
</protein>